<proteinExistence type="predicted"/>
<evidence type="ECO:0000313" key="2">
    <source>
        <dbReference type="Proteomes" id="UP000202445"/>
    </source>
</evidence>
<evidence type="ECO:0000313" key="1">
    <source>
        <dbReference type="EMBL" id="ALA12049.1"/>
    </source>
</evidence>
<dbReference type="OrthoDB" id="8013at10239"/>
<protein>
    <submittedName>
        <fullName evidence="1">Uncharacterized protein</fullName>
    </submittedName>
</protein>
<name>A0A172EK42_9CAUD</name>
<gene>
    <name evidence="1" type="ORF">vB_PaeM_MAG1_069</name>
</gene>
<dbReference type="EMBL" id="KR052143">
    <property type="protein sequence ID" value="ALA12049.1"/>
    <property type="molecule type" value="Genomic_DNA"/>
</dbReference>
<dbReference type="RefSeq" id="YP_009287365.1">
    <property type="nucleotide sequence ID" value="NC_031073.1"/>
</dbReference>
<sequence length="238" mass="26604">MSGVIPGTIVKLTQVGCDVTVGWPKEARYVGAYAVAVDGRDIGLPEGEIRFCSLHWSIDRDVNNGLGDYQSMLADNDRFEIVAVPGKKYYVKAAAARPDLISHYLVTSEPALYEGFESCWLKSMWEGESPFCMNFKGRVNIGGNISDELQFQTLYPEFVLEEFKEEDEAEVKVEAPVNEEKKEKVAKPAVMGYAVLNSDGSLLEFATTREEARHAKRFWGGYFKGISIVKLIKGEKVR</sequence>
<dbReference type="GeneID" id="29057910"/>
<keyword evidence="2" id="KW-1185">Reference proteome</keyword>
<dbReference type="KEGG" id="vg:29057910"/>
<reference evidence="1 2" key="1">
    <citation type="submission" date="2015-04" db="EMBL/GenBank/DDBJ databases">
        <title>Analysis of the newly isolated bacteriophage vB-PaeM_MAG1 which is able to infect clinical Pseudomonas aeruginosa isolates.</title>
        <authorList>
            <person name="Kwiatek M."/>
            <person name="Parasion S."/>
            <person name="Miziak L."/>
            <person name="Gryko R."/>
            <person name="Lobocka M.B."/>
        </authorList>
    </citation>
    <scope>NUCLEOTIDE SEQUENCE [LARGE SCALE GENOMIC DNA]</scope>
</reference>
<accession>A0A172EK42</accession>
<dbReference type="Proteomes" id="UP000202445">
    <property type="component" value="Segment"/>
</dbReference>
<organism evidence="1 2">
    <name type="scientific">Pseudomonas phage vB_PaeM_MAG1</name>
    <dbReference type="NCBI Taxonomy" id="1639815"/>
    <lineage>
        <taxon>Viruses</taxon>
        <taxon>Duplodnaviria</taxon>
        <taxon>Heunggongvirae</taxon>
        <taxon>Uroviricota</taxon>
        <taxon>Caudoviricetes</taxon>
        <taxon>Vandenendeviridae</taxon>
        <taxon>Skurskavirinae</taxon>
        <taxon>Pakpunavirus</taxon>
        <taxon>Pakpunavirus MAG1</taxon>
    </lineage>
</organism>